<accession>A0ABT3N4K0</accession>
<evidence type="ECO:0000256" key="3">
    <source>
        <dbReference type="ARBA" id="ARBA00022795"/>
    </source>
</evidence>
<comment type="similarity">
    <text evidence="2">Belongs to the FlgN family.</text>
</comment>
<keyword evidence="4" id="KW-0966">Cell projection</keyword>
<dbReference type="EMBL" id="JAPFPW010000001">
    <property type="protein sequence ID" value="MCW7752379.1"/>
    <property type="molecule type" value="Genomic_DNA"/>
</dbReference>
<keyword evidence="4" id="KW-0969">Cilium</keyword>
<dbReference type="RefSeq" id="WP_265423251.1">
    <property type="nucleotide sequence ID" value="NZ_JAPFPW010000001.1"/>
</dbReference>
<keyword evidence="4" id="KW-0282">Flagellum</keyword>
<dbReference type="InterPro" id="IPR036679">
    <property type="entry name" value="FlgN-like_sf"/>
</dbReference>
<dbReference type="SUPFAM" id="SSF140566">
    <property type="entry name" value="FlgN-like"/>
    <property type="match status" value="1"/>
</dbReference>
<organism evidence="4 5">
    <name type="scientific">Desulfobotulus pelophilus</name>
    <dbReference type="NCBI Taxonomy" id="2823377"/>
    <lineage>
        <taxon>Bacteria</taxon>
        <taxon>Pseudomonadati</taxon>
        <taxon>Thermodesulfobacteriota</taxon>
        <taxon>Desulfobacteria</taxon>
        <taxon>Desulfobacterales</taxon>
        <taxon>Desulfobacteraceae</taxon>
        <taxon>Desulfobotulus</taxon>
    </lineage>
</organism>
<dbReference type="Gene3D" id="1.20.58.300">
    <property type="entry name" value="FlgN-like"/>
    <property type="match status" value="1"/>
</dbReference>
<comment type="function">
    <text evidence="1">Required for the efficient initiation of filament assembly.</text>
</comment>
<reference evidence="4 5" key="1">
    <citation type="submission" date="2022-11" db="EMBL/GenBank/DDBJ databases">
        <title>Desulfobotulus tamanensis H1 sp. nov. - anaerobic, alkaliphilic, sulphate reducing bacterium isolated from terrestrial mud volcano.</title>
        <authorList>
            <person name="Frolova A."/>
            <person name="Merkel A.Y."/>
            <person name="Slobodkin A.I."/>
        </authorList>
    </citation>
    <scope>NUCLEOTIDE SEQUENCE [LARGE SCALE GENOMIC DNA]</scope>
    <source>
        <strain evidence="4 5">H1</strain>
    </source>
</reference>
<sequence length="162" mass="18197">MGLKEELMALYQEKITCFEGLLDVLDREAEVLKSGDVTPLWILAEEKQAAAAAILAVRERIIQTMSLAGRTMDVDGMHFQTDLLAGRLSFDEKKVLEPFFLAVHTLREQVKNTADANLGYVRLCLDVVGEMMSAFMQPRQQAGYDRNRRMAGAANGYVNRRV</sequence>
<dbReference type="InterPro" id="IPR007809">
    <property type="entry name" value="FlgN-like"/>
</dbReference>
<keyword evidence="3" id="KW-1005">Bacterial flagellum biogenesis</keyword>
<evidence type="ECO:0000256" key="1">
    <source>
        <dbReference type="ARBA" id="ARBA00002397"/>
    </source>
</evidence>
<protein>
    <submittedName>
        <fullName evidence="4">Flagellar protein FlgN</fullName>
    </submittedName>
</protein>
<comment type="caution">
    <text evidence="4">The sequence shown here is derived from an EMBL/GenBank/DDBJ whole genome shotgun (WGS) entry which is preliminary data.</text>
</comment>
<proteinExistence type="inferred from homology"/>
<dbReference type="Pfam" id="PF05130">
    <property type="entry name" value="FlgN"/>
    <property type="match status" value="1"/>
</dbReference>
<evidence type="ECO:0000313" key="4">
    <source>
        <dbReference type="EMBL" id="MCW7752379.1"/>
    </source>
</evidence>
<name>A0ABT3N4K0_9BACT</name>
<gene>
    <name evidence="4" type="ORF">OOT00_00065</name>
</gene>
<evidence type="ECO:0000313" key="5">
    <source>
        <dbReference type="Proteomes" id="UP001209681"/>
    </source>
</evidence>
<keyword evidence="5" id="KW-1185">Reference proteome</keyword>
<dbReference type="Proteomes" id="UP001209681">
    <property type="component" value="Unassembled WGS sequence"/>
</dbReference>
<evidence type="ECO:0000256" key="2">
    <source>
        <dbReference type="ARBA" id="ARBA00007703"/>
    </source>
</evidence>